<dbReference type="PANTHER" id="PTHR47829">
    <property type="entry name" value="HYDROLASE, PUTATIVE (AFU_ORTHOLOGUE AFUA_1G12880)-RELATED"/>
    <property type="match status" value="1"/>
</dbReference>
<keyword evidence="3" id="KW-1185">Reference proteome</keyword>
<dbReference type="PANTHER" id="PTHR47829:SF1">
    <property type="entry name" value="HAD FAMILY PHOSPHATASE"/>
    <property type="match status" value="1"/>
</dbReference>
<evidence type="ECO:0000313" key="3">
    <source>
        <dbReference type="Proteomes" id="UP001330812"/>
    </source>
</evidence>
<dbReference type="EMBL" id="CP142149">
    <property type="protein sequence ID" value="WSE28125.1"/>
    <property type="molecule type" value="Genomic_DNA"/>
</dbReference>
<evidence type="ECO:0000313" key="2">
    <source>
        <dbReference type="EMBL" id="WSE28125.1"/>
    </source>
</evidence>
<dbReference type="Proteomes" id="UP001330812">
    <property type="component" value="Chromosome"/>
</dbReference>
<organism evidence="2 3">
    <name type="scientific">Amycolatopsis rhabdoformis</name>
    <dbReference type="NCBI Taxonomy" id="1448059"/>
    <lineage>
        <taxon>Bacteria</taxon>
        <taxon>Bacillati</taxon>
        <taxon>Actinomycetota</taxon>
        <taxon>Actinomycetes</taxon>
        <taxon>Pseudonocardiales</taxon>
        <taxon>Pseudonocardiaceae</taxon>
        <taxon>Amycolatopsis</taxon>
    </lineage>
</organism>
<reference evidence="2 3" key="1">
    <citation type="journal article" date="2015" name="Int. J. Syst. Evol. Microbiol.">
        <title>Amycolatopsis rhabdoformis sp. nov., an actinomycete isolated from a tropical forest soil.</title>
        <authorList>
            <person name="Souza W.R."/>
            <person name="Silva R.E."/>
            <person name="Goodfellow M."/>
            <person name="Busarakam K."/>
            <person name="Figueiro F.S."/>
            <person name="Ferreira D."/>
            <person name="Rodrigues-Filho E."/>
            <person name="Moraes L.A.B."/>
            <person name="Zucchi T.D."/>
        </authorList>
    </citation>
    <scope>NUCLEOTIDE SEQUENCE [LARGE SCALE GENOMIC DNA]</scope>
    <source>
        <strain evidence="2 3">NCIMB 14900</strain>
    </source>
</reference>
<protein>
    <submittedName>
        <fullName evidence="2">Phosphotransferase family protein</fullName>
    </submittedName>
</protein>
<accession>A0ABZ1I139</accession>
<sequence>MTTQALERPLAGWLTAHTGDPGPWALKRLTGGNSNETCLLTGSDTSYVLRRPPSHVLSKSAHSVAREHRLLSALAPTAVRVPKPVALCEDTGVPLAPFLVMEHVGNAVSITDTMPYPQIETVADEVVDALAAVHTLDWRAAGLEGFGRPENFLDRQVERWYRQWEGIARRPLSAMPKIATWLDANKPQPSAPALLHGDFHLDNCLFDAHEPRLKAVIDWEMATIGDPLLDLGLLLALWGGRGSAMPAVQGVSRAPGAPPREHLLQRYEQQVGRAIPQIRYYQCLALFKLAAIVEAAWSQYLTGELTSEYAAALEHDVPALLDEALDTAGLAP</sequence>
<dbReference type="RefSeq" id="WP_326567127.1">
    <property type="nucleotide sequence ID" value="NZ_CP142149.1"/>
</dbReference>
<dbReference type="Gene3D" id="3.90.1200.10">
    <property type="match status" value="1"/>
</dbReference>
<dbReference type="Gene3D" id="3.30.200.20">
    <property type="entry name" value="Phosphorylase Kinase, domain 1"/>
    <property type="match status" value="1"/>
</dbReference>
<proteinExistence type="predicted"/>
<gene>
    <name evidence="2" type="ORF">VSH64_35555</name>
</gene>
<dbReference type="InterPro" id="IPR041726">
    <property type="entry name" value="ACAD10_11_N"/>
</dbReference>
<dbReference type="SUPFAM" id="SSF56112">
    <property type="entry name" value="Protein kinase-like (PK-like)"/>
    <property type="match status" value="1"/>
</dbReference>
<dbReference type="Pfam" id="PF01636">
    <property type="entry name" value="APH"/>
    <property type="match status" value="1"/>
</dbReference>
<feature type="domain" description="Aminoglycoside phosphotransferase" evidence="1">
    <location>
        <begin position="26"/>
        <end position="250"/>
    </location>
</feature>
<dbReference type="InterPro" id="IPR052898">
    <property type="entry name" value="ACAD10-like"/>
</dbReference>
<evidence type="ECO:0000259" key="1">
    <source>
        <dbReference type="Pfam" id="PF01636"/>
    </source>
</evidence>
<dbReference type="CDD" id="cd05154">
    <property type="entry name" value="ACAD10_11_N-like"/>
    <property type="match status" value="1"/>
</dbReference>
<name>A0ABZ1I139_9PSEU</name>
<dbReference type="InterPro" id="IPR002575">
    <property type="entry name" value="Aminoglycoside_PTrfase"/>
</dbReference>
<dbReference type="InterPro" id="IPR011009">
    <property type="entry name" value="Kinase-like_dom_sf"/>
</dbReference>